<organism evidence="11 12">
    <name type="scientific">Helicobacter pullorum</name>
    <dbReference type="NCBI Taxonomy" id="35818"/>
    <lineage>
        <taxon>Bacteria</taxon>
        <taxon>Pseudomonadati</taxon>
        <taxon>Campylobacterota</taxon>
        <taxon>Epsilonproteobacteria</taxon>
        <taxon>Campylobacterales</taxon>
        <taxon>Helicobacteraceae</taxon>
        <taxon>Helicobacter</taxon>
    </lineage>
</organism>
<dbReference type="STRING" id="35818.HPU229336_00905"/>
<dbReference type="GO" id="GO:0071709">
    <property type="term" value="P:membrane assembly"/>
    <property type="evidence" value="ECO:0007669"/>
    <property type="project" value="InterPro"/>
</dbReference>
<dbReference type="AlphaFoldDB" id="A0A0N0LTH5"/>
<evidence type="ECO:0000256" key="7">
    <source>
        <dbReference type="ARBA" id="ARBA00023237"/>
    </source>
</evidence>
<dbReference type="Pfam" id="PF07244">
    <property type="entry name" value="POTRA"/>
    <property type="match status" value="3"/>
</dbReference>
<dbReference type="Gene3D" id="2.40.160.50">
    <property type="entry name" value="membrane protein fhac: a member of the omp85/tpsb transporter family"/>
    <property type="match status" value="1"/>
</dbReference>
<dbReference type="InterPro" id="IPR000184">
    <property type="entry name" value="Bac_surfAg_D15"/>
</dbReference>
<sequence length="746" mass="84934">MRFFSKTLSFVVAAFALSSNLNAAELPTIKEIRYEGLNYISPLIANEIAGIKINEVMDIDNIDKSILRFYEQGYFKDIWITEENGILTYHFVEKPVIASLVVSGYGAGKEQAVLDQEIGLKKGDVYDEIKIANTRKRIISLLESQGFYNTVVEVKTEEISQNALKVTLEINKGEEIIIRKANYYGREELKVSRIESSTANKERDFLGWMWGFNSGKLQVNEIENDALRIRDIYMQKGFLDAEVSSPFLRTDFTTYNAELDFYIKEGQLYKVSGVDIVLEEDVVATEELYDIVRLKEGKEFNISTMRKDVEALKYKIGDLGYAFTRVTPDLDKDQENGEVRVIYYIQPGSKVKVRDVLISGNSKTLDRVIRRNVLLAPGDQYEMSKIQRSKNAIMRTGGFDSVDIEEKRVDEENVDLLVNVKEGKTGEFTFGVGYGSYDGIMGSASIKDRNIFGTGLTAGLYFDKSEVSTSYRLNLYNPAVLDSNYSLSTDIYQTDYVDYDYREITQGFSLVGGRRITDTLEASLGYTYQKSKLSEFDNPYYQRYYMGEYIKSSVIPGLYFDNTDSYFFPKNGWKLSGSLEYAGIGGDADFFKYFGTLYYFKSLEEWTDLDLVFRFRSKLGYIEDNGYVPINERFYLGGVNSLRGFQSNSVTPRDRYGVRIGGNQTLYGSVELSYGLFETVQMRVSAFYDYGMLGEDKITQIQRSSVGVALEWISPIGAITFIIPKALDAKRGDDTSSFEFTMGQRF</sequence>
<keyword evidence="6" id="KW-0472">Membrane</keyword>
<keyword evidence="2" id="KW-1134">Transmembrane beta strand</keyword>
<evidence type="ECO:0000256" key="5">
    <source>
        <dbReference type="ARBA" id="ARBA00022737"/>
    </source>
</evidence>
<evidence type="ECO:0000256" key="3">
    <source>
        <dbReference type="ARBA" id="ARBA00022692"/>
    </source>
</evidence>
<protein>
    <recommendedName>
        <fullName evidence="8">Outer membrane protein assembly factor BamA</fullName>
    </recommendedName>
</protein>
<evidence type="ECO:0000256" key="4">
    <source>
        <dbReference type="ARBA" id="ARBA00022729"/>
    </source>
</evidence>
<evidence type="ECO:0000256" key="6">
    <source>
        <dbReference type="ARBA" id="ARBA00023136"/>
    </source>
</evidence>
<dbReference type="PIRSF" id="PIRSF006076">
    <property type="entry name" value="OM_assembly_OMP85"/>
    <property type="match status" value="1"/>
</dbReference>
<feature type="domain" description="POTRA" evidence="10">
    <location>
        <begin position="95"/>
        <end position="171"/>
    </location>
</feature>
<dbReference type="EMBL" id="JNOC01000029">
    <property type="protein sequence ID" value="KPH55968.1"/>
    <property type="molecule type" value="Genomic_DNA"/>
</dbReference>
<dbReference type="NCBIfam" id="TIGR03303">
    <property type="entry name" value="OM_YaeT"/>
    <property type="match status" value="1"/>
</dbReference>
<accession>A0A0N0LTH5</accession>
<keyword evidence="3" id="KW-0812">Transmembrane</keyword>
<dbReference type="PROSITE" id="PS51779">
    <property type="entry name" value="POTRA"/>
    <property type="match status" value="3"/>
</dbReference>
<dbReference type="InterPro" id="IPR010827">
    <property type="entry name" value="BamA/TamA_POTRA"/>
</dbReference>
<reference evidence="11 12" key="1">
    <citation type="submission" date="2014-06" db="EMBL/GenBank/DDBJ databases">
        <title>Helicobacter pullorum isolates in fresh chicken meat - phenotypic and genotypic features.</title>
        <authorList>
            <person name="Borges V."/>
            <person name="Santos A."/>
            <person name="Correia C.B."/>
            <person name="Saraiva M."/>
            <person name="Menard A."/>
            <person name="Vieira L."/>
            <person name="Sampaio D.A."/>
            <person name="Gomes J.P."/>
            <person name="Oleastro M."/>
        </authorList>
    </citation>
    <scope>NUCLEOTIDE SEQUENCE [LARGE SCALE GENOMIC DNA]</scope>
    <source>
        <strain evidence="11 12">229334/12</strain>
    </source>
</reference>
<dbReference type="PATRIC" id="fig|35818.11.peg.1067"/>
<keyword evidence="7" id="KW-0998">Cell outer membrane</keyword>
<keyword evidence="4 9" id="KW-0732">Signal</keyword>
<evidence type="ECO:0000256" key="2">
    <source>
        <dbReference type="ARBA" id="ARBA00022452"/>
    </source>
</evidence>
<evidence type="ECO:0000256" key="8">
    <source>
        <dbReference type="NCBIfam" id="TIGR03303"/>
    </source>
</evidence>
<name>A0A0N0LTH5_9HELI</name>
<dbReference type="Gene3D" id="3.10.20.310">
    <property type="entry name" value="membrane protein fhac"/>
    <property type="match status" value="5"/>
</dbReference>
<dbReference type="RefSeq" id="WP_054197881.1">
    <property type="nucleotide sequence ID" value="NZ_CALUQK010000001.1"/>
</dbReference>
<comment type="caution">
    <text evidence="11">The sequence shown here is derived from an EMBL/GenBank/DDBJ whole genome shotgun (WGS) entry which is preliminary data.</text>
</comment>
<proteinExistence type="predicted"/>
<evidence type="ECO:0000313" key="11">
    <source>
        <dbReference type="EMBL" id="KPH55968.1"/>
    </source>
</evidence>
<evidence type="ECO:0000313" key="12">
    <source>
        <dbReference type="Proteomes" id="UP000037997"/>
    </source>
</evidence>
<keyword evidence="5" id="KW-0677">Repeat</keyword>
<dbReference type="InterPro" id="IPR039910">
    <property type="entry name" value="D15-like"/>
</dbReference>
<dbReference type="Pfam" id="PF01103">
    <property type="entry name" value="Omp85"/>
    <property type="match status" value="1"/>
</dbReference>
<dbReference type="PANTHER" id="PTHR12815">
    <property type="entry name" value="SORTING AND ASSEMBLY MACHINERY SAMM50 PROTEIN FAMILY MEMBER"/>
    <property type="match status" value="1"/>
</dbReference>
<feature type="signal peptide" evidence="9">
    <location>
        <begin position="1"/>
        <end position="23"/>
    </location>
</feature>
<dbReference type="PANTHER" id="PTHR12815:SF23">
    <property type="entry name" value="OUTER MEMBRANE PROTEIN ASSEMBLY FACTOR BAMA"/>
    <property type="match status" value="1"/>
</dbReference>
<evidence type="ECO:0000259" key="10">
    <source>
        <dbReference type="PROSITE" id="PS51779"/>
    </source>
</evidence>
<dbReference type="Proteomes" id="UP000037997">
    <property type="component" value="Unassembled WGS sequence"/>
</dbReference>
<feature type="domain" description="POTRA" evidence="10">
    <location>
        <begin position="351"/>
        <end position="423"/>
    </location>
</feature>
<dbReference type="InterPro" id="IPR023707">
    <property type="entry name" value="OM_assembly_BamA"/>
</dbReference>
<evidence type="ECO:0000256" key="1">
    <source>
        <dbReference type="ARBA" id="ARBA00004370"/>
    </source>
</evidence>
<feature type="chain" id="PRO_5005854860" description="Outer membrane protein assembly factor BamA" evidence="9">
    <location>
        <begin position="24"/>
        <end position="746"/>
    </location>
</feature>
<feature type="domain" description="POTRA" evidence="10">
    <location>
        <begin position="269"/>
        <end position="348"/>
    </location>
</feature>
<comment type="subcellular location">
    <subcellularLocation>
        <location evidence="1">Membrane</location>
    </subcellularLocation>
</comment>
<gene>
    <name evidence="11" type="ORF">HPU229334_05410</name>
</gene>
<dbReference type="GO" id="GO:0009279">
    <property type="term" value="C:cell outer membrane"/>
    <property type="evidence" value="ECO:0007669"/>
    <property type="project" value="UniProtKB-UniRule"/>
</dbReference>
<evidence type="ECO:0000256" key="9">
    <source>
        <dbReference type="SAM" id="SignalP"/>
    </source>
</evidence>
<dbReference type="InterPro" id="IPR034746">
    <property type="entry name" value="POTRA"/>
</dbReference>